<dbReference type="HOGENOM" id="CLU_2374197_0_0_1"/>
<reference evidence="1 2" key="1">
    <citation type="submission" date="2014-04" db="EMBL/GenBank/DDBJ databases">
        <authorList>
            <consortium name="DOE Joint Genome Institute"/>
            <person name="Kuo A."/>
            <person name="Ruytinx J."/>
            <person name="Rineau F."/>
            <person name="Colpaert J."/>
            <person name="Kohler A."/>
            <person name="Nagy L.G."/>
            <person name="Floudas D."/>
            <person name="Copeland A."/>
            <person name="Barry K.W."/>
            <person name="Cichocki N."/>
            <person name="Veneault-Fourrey C."/>
            <person name="LaButti K."/>
            <person name="Lindquist E.A."/>
            <person name="Lipzen A."/>
            <person name="Lundell T."/>
            <person name="Morin E."/>
            <person name="Murat C."/>
            <person name="Sun H."/>
            <person name="Tunlid A."/>
            <person name="Henrissat B."/>
            <person name="Grigoriev I.V."/>
            <person name="Hibbett D.S."/>
            <person name="Martin F."/>
            <person name="Nordberg H.P."/>
            <person name="Cantor M.N."/>
            <person name="Hua S.X."/>
        </authorList>
    </citation>
    <scope>NUCLEOTIDE SEQUENCE [LARGE SCALE GENOMIC DNA]</scope>
    <source>
        <strain evidence="1 2">UH-Slu-Lm8-n1</strain>
    </source>
</reference>
<gene>
    <name evidence="1" type="ORF">CY34DRAFT_501737</name>
</gene>
<protein>
    <submittedName>
        <fullName evidence="1">Uncharacterized protein</fullName>
    </submittedName>
</protein>
<evidence type="ECO:0000313" key="1">
    <source>
        <dbReference type="EMBL" id="KIK45682.1"/>
    </source>
</evidence>
<dbReference type="EMBL" id="KN835169">
    <property type="protein sequence ID" value="KIK45682.1"/>
    <property type="molecule type" value="Genomic_DNA"/>
</dbReference>
<organism evidence="1 2">
    <name type="scientific">Suillus luteus UH-Slu-Lm8-n1</name>
    <dbReference type="NCBI Taxonomy" id="930992"/>
    <lineage>
        <taxon>Eukaryota</taxon>
        <taxon>Fungi</taxon>
        <taxon>Dikarya</taxon>
        <taxon>Basidiomycota</taxon>
        <taxon>Agaricomycotina</taxon>
        <taxon>Agaricomycetes</taxon>
        <taxon>Agaricomycetidae</taxon>
        <taxon>Boletales</taxon>
        <taxon>Suillineae</taxon>
        <taxon>Suillaceae</taxon>
        <taxon>Suillus</taxon>
    </lineage>
</organism>
<keyword evidence="2" id="KW-1185">Reference proteome</keyword>
<sequence>MCLEEIPPFKIGNDVAELTAQIAISLAFGSPYDNITNSSTLFDQSSEITLVLQGILFAMVKMFETVERMLCTRTLGTTAFAVSITAIVPLSSAKR</sequence>
<accession>A0A0D0BHZ4</accession>
<reference evidence="2" key="2">
    <citation type="submission" date="2015-01" db="EMBL/GenBank/DDBJ databases">
        <title>Evolutionary Origins and Diversification of the Mycorrhizal Mutualists.</title>
        <authorList>
            <consortium name="DOE Joint Genome Institute"/>
            <consortium name="Mycorrhizal Genomics Consortium"/>
            <person name="Kohler A."/>
            <person name="Kuo A."/>
            <person name="Nagy L.G."/>
            <person name="Floudas D."/>
            <person name="Copeland A."/>
            <person name="Barry K.W."/>
            <person name="Cichocki N."/>
            <person name="Veneault-Fourrey C."/>
            <person name="LaButti K."/>
            <person name="Lindquist E.A."/>
            <person name="Lipzen A."/>
            <person name="Lundell T."/>
            <person name="Morin E."/>
            <person name="Murat C."/>
            <person name="Riley R."/>
            <person name="Ohm R."/>
            <person name="Sun H."/>
            <person name="Tunlid A."/>
            <person name="Henrissat B."/>
            <person name="Grigoriev I.V."/>
            <person name="Hibbett D.S."/>
            <person name="Martin F."/>
        </authorList>
    </citation>
    <scope>NUCLEOTIDE SEQUENCE [LARGE SCALE GENOMIC DNA]</scope>
    <source>
        <strain evidence="2">UH-Slu-Lm8-n1</strain>
    </source>
</reference>
<dbReference type="Proteomes" id="UP000054485">
    <property type="component" value="Unassembled WGS sequence"/>
</dbReference>
<dbReference type="InParanoid" id="A0A0D0BHZ4"/>
<proteinExistence type="predicted"/>
<evidence type="ECO:0000313" key="2">
    <source>
        <dbReference type="Proteomes" id="UP000054485"/>
    </source>
</evidence>
<dbReference type="AlphaFoldDB" id="A0A0D0BHZ4"/>
<name>A0A0D0BHZ4_9AGAM</name>